<organism evidence="1 2">
    <name type="scientific">Dialister invisus</name>
    <dbReference type="NCBI Taxonomy" id="218538"/>
    <lineage>
        <taxon>Bacteria</taxon>
        <taxon>Bacillati</taxon>
        <taxon>Bacillota</taxon>
        <taxon>Negativicutes</taxon>
        <taxon>Veillonellales</taxon>
        <taxon>Veillonellaceae</taxon>
        <taxon>Dialister</taxon>
    </lineage>
</organism>
<evidence type="ECO:0000313" key="1">
    <source>
        <dbReference type="EMBL" id="MBF1129442.1"/>
    </source>
</evidence>
<reference evidence="1" key="1">
    <citation type="submission" date="2020-04" db="EMBL/GenBank/DDBJ databases">
        <title>Deep metagenomics examines the oral microbiome during advanced dental caries in children, revealing novel taxa and co-occurrences with host molecules.</title>
        <authorList>
            <person name="Baker J.L."/>
            <person name="Morton J.T."/>
            <person name="Dinis M."/>
            <person name="Alvarez R."/>
            <person name="Tran N.C."/>
            <person name="Knight R."/>
            <person name="Edlund A."/>
        </authorList>
    </citation>
    <scope>NUCLEOTIDE SEQUENCE</scope>
    <source>
        <strain evidence="1">JCVI_32_bin.14</strain>
    </source>
</reference>
<dbReference type="Proteomes" id="UP000757890">
    <property type="component" value="Unassembled WGS sequence"/>
</dbReference>
<dbReference type="AlphaFoldDB" id="A0A930B890"/>
<dbReference type="RefSeq" id="WP_276639742.1">
    <property type="nucleotide sequence ID" value="NZ_CAUUWZ010000010.1"/>
</dbReference>
<sequence>MENLWKELLAYVKKKTVVKKVLEYVEKDILLKNVLKCIPRLVVSFMVIGFIAEVCASGIKYFSRPVRQDLYEHIPDIHIYGTDTLLCDELTITARISDRAFSSGVFILTAKGNVIKEYYTEQLLQKGWIKGKNEKGEDFYIRTEDRDKFCFYKDGYRLNLSFGIPLDQDPDKLIWGDTRRRYMITMAKTEFY</sequence>
<dbReference type="EMBL" id="JABZMK010000024">
    <property type="protein sequence ID" value="MBF1129442.1"/>
    <property type="molecule type" value="Genomic_DNA"/>
</dbReference>
<proteinExistence type="predicted"/>
<evidence type="ECO:0000313" key="2">
    <source>
        <dbReference type="Proteomes" id="UP000757890"/>
    </source>
</evidence>
<gene>
    <name evidence="1" type="ORF">HXL70_05280</name>
</gene>
<name>A0A930B890_9FIRM</name>
<accession>A0A930B890</accession>
<protein>
    <submittedName>
        <fullName evidence="1">Uncharacterized protein</fullName>
    </submittedName>
</protein>
<comment type="caution">
    <text evidence="1">The sequence shown here is derived from an EMBL/GenBank/DDBJ whole genome shotgun (WGS) entry which is preliminary data.</text>
</comment>